<dbReference type="CDD" id="cd00093">
    <property type="entry name" value="HTH_XRE"/>
    <property type="match status" value="1"/>
</dbReference>
<dbReference type="InterPro" id="IPR010982">
    <property type="entry name" value="Lambda_DNA-bd_dom_sf"/>
</dbReference>
<dbReference type="SMART" id="SM00530">
    <property type="entry name" value="HTH_XRE"/>
    <property type="match status" value="1"/>
</dbReference>
<evidence type="ECO:0000313" key="2">
    <source>
        <dbReference type="EMBL" id="MBE1594042.1"/>
    </source>
</evidence>
<accession>A0A8I0NYL0</accession>
<dbReference type="Gene3D" id="1.10.260.40">
    <property type="entry name" value="lambda repressor-like DNA-binding domains"/>
    <property type="match status" value="1"/>
</dbReference>
<comment type="caution">
    <text evidence="2">The sequence shown here is derived from an EMBL/GenBank/DDBJ whole genome shotgun (WGS) entry which is preliminary data.</text>
</comment>
<proteinExistence type="predicted"/>
<dbReference type="RefSeq" id="WP_078907689.1">
    <property type="nucleotide sequence ID" value="NZ_JADBGF010000001.1"/>
</dbReference>
<dbReference type="Pfam" id="PF13560">
    <property type="entry name" value="HTH_31"/>
    <property type="match status" value="1"/>
</dbReference>
<sequence length="466" mass="51213">MPQPEKELNPDASPQAWFGAELRHWRKRQPGLRAAQLGPMVQVSPDVISKIEKGSYRCRRDLAERLDDVLETGGVLTRAWGMVFGDADKRRRDADSARRGPVEGTIQVHQGRMLGTDPSAPLSESLTSVDRRAFLAATSLAAFAPIELARLVAPTAPPELPKRIRPTELDQLRLIADSIHRWDNAQGGGGLVGDFASRSMEWAVRLLFVACPEQLRPDLLSSIARLGIVVGATHFDAYAHGEARVAFKVASECAEEAGDWWLRAKTFSFLSRQATWLGDPDEGLTYAEKGLVRADRLTPTIQAMMHSARARAFGKMNDVQGTMAAVGAADDAFARSNPAKDPAWMHYYDEAQHHGDTAHALFDLSIHAEQDPGRAAQRFTTAVVGHGDDYARSRGISRTKLASLLMAKGDPMQAITIGHQALNDVGRLTSRRAADDLRELRRFAGQHRTLEEAAQLRQRITATLQA</sequence>
<dbReference type="SUPFAM" id="SSF47413">
    <property type="entry name" value="lambda repressor-like DNA-binding domains"/>
    <property type="match status" value="1"/>
</dbReference>
<reference evidence="2 3" key="1">
    <citation type="submission" date="2020-10" db="EMBL/GenBank/DDBJ databases">
        <title>Sequencing the genomes of 1000 actinobacteria strains.</title>
        <authorList>
            <person name="Klenk H.-P."/>
        </authorList>
    </citation>
    <scope>NUCLEOTIDE SEQUENCE [LARGE SCALE GENOMIC DNA]</scope>
    <source>
        <strain evidence="2 3">DSM 41803</strain>
    </source>
</reference>
<dbReference type="OrthoDB" id="3213425at2"/>
<dbReference type="EMBL" id="JADBGF010000001">
    <property type="protein sequence ID" value="MBE1594042.1"/>
    <property type="molecule type" value="Genomic_DNA"/>
</dbReference>
<feature type="domain" description="HTH cro/C1-type" evidence="1">
    <location>
        <begin position="21"/>
        <end position="77"/>
    </location>
</feature>
<gene>
    <name evidence="2" type="ORF">H4687_000171</name>
</gene>
<evidence type="ECO:0000313" key="3">
    <source>
        <dbReference type="Proteomes" id="UP000629287"/>
    </source>
</evidence>
<evidence type="ECO:0000259" key="1">
    <source>
        <dbReference type="SMART" id="SM00530"/>
    </source>
</evidence>
<name>A0A8I0NYL0_9ACTN</name>
<dbReference type="Proteomes" id="UP000629287">
    <property type="component" value="Unassembled WGS sequence"/>
</dbReference>
<dbReference type="InterPro" id="IPR001387">
    <property type="entry name" value="Cro/C1-type_HTH"/>
</dbReference>
<dbReference type="GeneID" id="86824864"/>
<organism evidence="2 3">
    <name type="scientific">Streptomyces stelliscabiei</name>
    <dbReference type="NCBI Taxonomy" id="146820"/>
    <lineage>
        <taxon>Bacteria</taxon>
        <taxon>Bacillati</taxon>
        <taxon>Actinomycetota</taxon>
        <taxon>Actinomycetes</taxon>
        <taxon>Kitasatosporales</taxon>
        <taxon>Streptomycetaceae</taxon>
        <taxon>Streptomyces</taxon>
    </lineage>
</organism>
<dbReference type="AlphaFoldDB" id="A0A8I0NYL0"/>
<protein>
    <recommendedName>
        <fullName evidence="1">HTH cro/C1-type domain-containing protein</fullName>
    </recommendedName>
</protein>
<keyword evidence="3" id="KW-1185">Reference proteome</keyword>
<dbReference type="GO" id="GO:0003677">
    <property type="term" value="F:DNA binding"/>
    <property type="evidence" value="ECO:0007669"/>
    <property type="project" value="InterPro"/>
</dbReference>